<comment type="caution">
    <text evidence="1">The sequence shown here is derived from an EMBL/GenBank/DDBJ whole genome shotgun (WGS) entry which is preliminary data.</text>
</comment>
<accession>A0A8H7E294</accession>
<keyword evidence="2" id="KW-1185">Reference proteome</keyword>
<sequence>MPARSFTRYKEALPNIGKNDPVVMDISCFTIAKILDKRPSPFGVEYRCELGPVWLSSVFGERDTDGRRSHPGLRKWTYMSRSSGDIEG</sequence>
<organism evidence="1 2">
    <name type="scientific">Endocarpon pusillum</name>
    <dbReference type="NCBI Taxonomy" id="364733"/>
    <lineage>
        <taxon>Eukaryota</taxon>
        <taxon>Fungi</taxon>
        <taxon>Dikarya</taxon>
        <taxon>Ascomycota</taxon>
        <taxon>Pezizomycotina</taxon>
        <taxon>Eurotiomycetes</taxon>
        <taxon>Chaetothyriomycetidae</taxon>
        <taxon>Verrucariales</taxon>
        <taxon>Verrucariaceae</taxon>
        <taxon>Endocarpon</taxon>
    </lineage>
</organism>
<protein>
    <submittedName>
        <fullName evidence="1">Uncharacterized protein</fullName>
    </submittedName>
</protein>
<gene>
    <name evidence="1" type="ORF">GJ744_011466</name>
</gene>
<reference evidence="1" key="1">
    <citation type="submission" date="2020-02" db="EMBL/GenBank/DDBJ databases">
        <authorList>
            <person name="Palmer J.M."/>
        </authorList>
    </citation>
    <scope>NUCLEOTIDE SEQUENCE</scope>
    <source>
        <strain evidence="1">EPUS1.4</strain>
        <tissue evidence="1">Thallus</tissue>
    </source>
</reference>
<evidence type="ECO:0000313" key="1">
    <source>
        <dbReference type="EMBL" id="KAF7506742.1"/>
    </source>
</evidence>
<evidence type="ECO:0000313" key="2">
    <source>
        <dbReference type="Proteomes" id="UP000606974"/>
    </source>
</evidence>
<name>A0A8H7E294_9EURO</name>
<dbReference type="Proteomes" id="UP000606974">
    <property type="component" value="Unassembled WGS sequence"/>
</dbReference>
<dbReference type="AlphaFoldDB" id="A0A8H7E294"/>
<dbReference type="EMBL" id="JAACFV010000081">
    <property type="protein sequence ID" value="KAF7506742.1"/>
    <property type="molecule type" value="Genomic_DNA"/>
</dbReference>
<proteinExistence type="predicted"/>